<dbReference type="SUPFAM" id="SSF46785">
    <property type="entry name" value="Winged helix' DNA-binding domain"/>
    <property type="match status" value="1"/>
</dbReference>
<proteinExistence type="predicted"/>
<keyword evidence="3" id="KW-1185">Reference proteome</keyword>
<dbReference type="PANTHER" id="PTHR43252:SF2">
    <property type="entry name" value="TRANSCRIPTION REGULATOR, PADR-LIKE FAMILY"/>
    <property type="match status" value="1"/>
</dbReference>
<feature type="domain" description="Transcription regulator PadR N-terminal" evidence="1">
    <location>
        <begin position="6"/>
        <end position="73"/>
    </location>
</feature>
<evidence type="ECO:0000313" key="2">
    <source>
        <dbReference type="EMBL" id="GAA1725582.1"/>
    </source>
</evidence>
<comment type="caution">
    <text evidence="2">The sequence shown here is derived from an EMBL/GenBank/DDBJ whole genome shotgun (WGS) entry which is preliminary data.</text>
</comment>
<name>A0ABN2JFS1_9ACTN</name>
<dbReference type="EMBL" id="BAAAME010000002">
    <property type="protein sequence ID" value="GAA1725582.1"/>
    <property type="molecule type" value="Genomic_DNA"/>
</dbReference>
<dbReference type="InterPro" id="IPR005149">
    <property type="entry name" value="Tscrpt_reg_PadR_N"/>
</dbReference>
<reference evidence="2 3" key="1">
    <citation type="journal article" date="2019" name="Int. J. Syst. Evol. Microbiol.">
        <title>The Global Catalogue of Microorganisms (GCM) 10K type strain sequencing project: providing services to taxonomists for standard genome sequencing and annotation.</title>
        <authorList>
            <consortium name="The Broad Institute Genomics Platform"/>
            <consortium name="The Broad Institute Genome Sequencing Center for Infectious Disease"/>
            <person name="Wu L."/>
            <person name="Ma J."/>
        </authorList>
    </citation>
    <scope>NUCLEOTIDE SEQUENCE [LARGE SCALE GENOMIC DNA]</scope>
    <source>
        <strain evidence="2 3">JCM 13518</strain>
    </source>
</reference>
<sequence length="142" mass="15703">MRAAALLLLAEQPRHGYDLIQEIRERSEEMWTPSPGSVYPVLQQLEDEGLVEFERVDGRKTASLTAAGRTFVEENADELGIPWATAKAGSEGVHELGHALRSLMGAFRQVTSDGTPEQRRQAAALLDDTRRQLYRVLAGDDA</sequence>
<dbReference type="Gene3D" id="1.10.10.10">
    <property type="entry name" value="Winged helix-like DNA-binding domain superfamily/Winged helix DNA-binding domain"/>
    <property type="match status" value="1"/>
</dbReference>
<dbReference type="Pfam" id="PF03551">
    <property type="entry name" value="PadR"/>
    <property type="match status" value="1"/>
</dbReference>
<organism evidence="2 3">
    <name type="scientific">Aeromicrobium alkaliterrae</name>
    <dbReference type="NCBI Taxonomy" id="302168"/>
    <lineage>
        <taxon>Bacteria</taxon>
        <taxon>Bacillati</taxon>
        <taxon>Actinomycetota</taxon>
        <taxon>Actinomycetes</taxon>
        <taxon>Propionibacteriales</taxon>
        <taxon>Nocardioidaceae</taxon>
        <taxon>Aeromicrobium</taxon>
    </lineage>
</organism>
<dbReference type="InterPro" id="IPR036390">
    <property type="entry name" value="WH_DNA-bd_sf"/>
</dbReference>
<dbReference type="Proteomes" id="UP001501057">
    <property type="component" value="Unassembled WGS sequence"/>
</dbReference>
<dbReference type="PANTHER" id="PTHR43252">
    <property type="entry name" value="TRANSCRIPTIONAL REGULATOR YQJI"/>
    <property type="match status" value="1"/>
</dbReference>
<accession>A0ABN2JFS1</accession>
<dbReference type="InterPro" id="IPR036388">
    <property type="entry name" value="WH-like_DNA-bd_sf"/>
</dbReference>
<evidence type="ECO:0000259" key="1">
    <source>
        <dbReference type="Pfam" id="PF03551"/>
    </source>
</evidence>
<gene>
    <name evidence="2" type="ORF">GCM10009710_02920</name>
</gene>
<protein>
    <recommendedName>
        <fullName evidence="1">Transcription regulator PadR N-terminal domain-containing protein</fullName>
    </recommendedName>
</protein>
<evidence type="ECO:0000313" key="3">
    <source>
        <dbReference type="Proteomes" id="UP001501057"/>
    </source>
</evidence>